<evidence type="ECO:0000313" key="1">
    <source>
        <dbReference type="EMBL" id="DAG03600.1"/>
    </source>
</evidence>
<proteinExistence type="predicted"/>
<protein>
    <submittedName>
        <fullName evidence="1">Head Tail Connector Protein</fullName>
    </submittedName>
</protein>
<accession>A0A8S5VA82</accession>
<sequence length="124" mass="13869">MQYAEHAFYRSEYLGDRITDESTFNRLATRASAKLDHYTMGRISQTDCGIAVRLAVCSMAEILFWEEKRKNAHEGREISSESNDGYSVSFGGSSEADMAAFSEKSLYQAAYAYLSQTGLMDFGV</sequence>
<organism evidence="1">
    <name type="scientific">Siphoviridae sp. cthGz5</name>
    <dbReference type="NCBI Taxonomy" id="2825613"/>
    <lineage>
        <taxon>Viruses</taxon>
        <taxon>Duplodnaviria</taxon>
        <taxon>Heunggongvirae</taxon>
        <taxon>Uroviricota</taxon>
        <taxon>Caudoviricetes</taxon>
    </lineage>
</organism>
<name>A0A8S5VA82_9CAUD</name>
<dbReference type="EMBL" id="BK016232">
    <property type="protein sequence ID" value="DAG03600.1"/>
    <property type="molecule type" value="Genomic_DNA"/>
</dbReference>
<reference evidence="1" key="1">
    <citation type="journal article" date="2021" name="Proc. Natl. Acad. Sci. U.S.A.">
        <title>A Catalog of Tens of Thousands of Viruses from Human Metagenomes Reveals Hidden Associations with Chronic Diseases.</title>
        <authorList>
            <person name="Tisza M.J."/>
            <person name="Buck C.B."/>
        </authorList>
    </citation>
    <scope>NUCLEOTIDE SEQUENCE</scope>
    <source>
        <strain evidence="1">CthGz5</strain>
    </source>
</reference>